<dbReference type="AlphaFoldDB" id="A0A8W8KJF7"/>
<dbReference type="PANTHER" id="PTHR24020">
    <property type="entry name" value="COLLAGEN ALPHA"/>
    <property type="match status" value="1"/>
</dbReference>
<protein>
    <recommendedName>
        <fullName evidence="2">VWFA domain-containing protein</fullName>
    </recommendedName>
</protein>
<dbReference type="Gene3D" id="3.40.50.410">
    <property type="entry name" value="von Willebrand factor, type A domain"/>
    <property type="match status" value="1"/>
</dbReference>
<organism evidence="3 4">
    <name type="scientific">Magallana gigas</name>
    <name type="common">Pacific oyster</name>
    <name type="synonym">Crassostrea gigas</name>
    <dbReference type="NCBI Taxonomy" id="29159"/>
    <lineage>
        <taxon>Eukaryota</taxon>
        <taxon>Metazoa</taxon>
        <taxon>Spiralia</taxon>
        <taxon>Lophotrochozoa</taxon>
        <taxon>Mollusca</taxon>
        <taxon>Bivalvia</taxon>
        <taxon>Autobranchia</taxon>
        <taxon>Pteriomorphia</taxon>
        <taxon>Ostreida</taxon>
        <taxon>Ostreoidea</taxon>
        <taxon>Ostreidae</taxon>
        <taxon>Magallana</taxon>
    </lineage>
</organism>
<keyword evidence="1" id="KW-0732">Signal</keyword>
<dbReference type="CDD" id="cd01450">
    <property type="entry name" value="vWFA_subfamily_ECM"/>
    <property type="match status" value="1"/>
</dbReference>
<keyword evidence="4" id="KW-1185">Reference proteome</keyword>
<feature type="signal peptide" evidence="1">
    <location>
        <begin position="1"/>
        <end position="18"/>
    </location>
</feature>
<feature type="domain" description="VWFA" evidence="2">
    <location>
        <begin position="40"/>
        <end position="218"/>
    </location>
</feature>
<sequence>MFLLALVFGAALINQGATQTFSQIDPLSIGYDITKCGPLDIALIIDASGSIGPRRFSKMLSFVADSLKAGDFQSNLRVAALTFSKRSVVEFLLNTHVSKPDPKQEVLNNIAELVYTKGVTNTSGALRVASETLFQERNGDRDAVQNLAVIITDGNSNVDRDPIQDANKLKADGVYIVGILIGTDKSINQEEMEAIVSNKDELIRLKKYEDLIPFRETIVRRMCTPNCQEGKIEKKDCRKMQCINGEWKNVGFYGCCFKGRFLSWNQDYQFECDTYRCFQKGACQDDACENFNVNKVKDGCMVGDKCIDDGASVVEENVCETFKCEAGEYKMIQKDCLAQNGQCMKVGAGYTEHCVVYQCQNIDGMVEFRPVQTGCSYKGTCYDLGARVMEDCNTLVCSYDDVSLGYDLILQQQGCNDNGRCRNEGDMWVNTDLCIRYSCVYNKRKDRVVIRERTMGCQADNGCIQKGSEVSAQGCIRYICNKKGDLEILSVGCEFNGACKAVNETWQSPTDKCTNYVCLSDIADDGTPTAYVQKDQDCHDFNGNCIKVGRTVQENCNTYTCNANGHLEPTTVKCSYKGSCYDIGAKWIDDVACKKLSCRMRSIDVYPRIIKNNIGCIDESGRCYLENATKQIENSCLEYKCYEDRLMRLEVCEYKHACYDIGSSWVDKDDCVTVRCLRDPGTGNAIVDTYPYGCFMDNVCRDPGYKFTKDCQEIQCRGGMMGFQVVKEACTWKGGCKEKDQTWFDPQTCTKYGCYEDEDGLDVNEITYGCTSDSNQCIKGGAEHNEGCNKYECNNGKLKVISMGCEFNDGCLAAGKKYFDKENCVHYSCIAKNTTDGSITTQLKERWGCFDYDRCYLPTWKKTEDCTTYRCRGKTRSFSIVNTEHLYYHEEDALT</sequence>
<dbReference type="PROSITE" id="PS50234">
    <property type="entry name" value="VWFA"/>
    <property type="match status" value="1"/>
</dbReference>
<evidence type="ECO:0000259" key="2">
    <source>
        <dbReference type="PROSITE" id="PS50234"/>
    </source>
</evidence>
<dbReference type="Pfam" id="PF00092">
    <property type="entry name" value="VWA"/>
    <property type="match status" value="1"/>
</dbReference>
<dbReference type="SUPFAM" id="SSF53300">
    <property type="entry name" value="vWA-like"/>
    <property type="match status" value="1"/>
</dbReference>
<dbReference type="SMART" id="SM00327">
    <property type="entry name" value="VWA"/>
    <property type="match status" value="1"/>
</dbReference>
<name>A0A8W8KJF7_MAGGI</name>
<dbReference type="EnsemblMetazoa" id="G23739.1">
    <property type="protein sequence ID" value="G23739.1:cds"/>
    <property type="gene ID" value="G23739"/>
</dbReference>
<feature type="chain" id="PRO_5036479776" description="VWFA domain-containing protein" evidence="1">
    <location>
        <begin position="19"/>
        <end position="895"/>
    </location>
</feature>
<dbReference type="Proteomes" id="UP000005408">
    <property type="component" value="Unassembled WGS sequence"/>
</dbReference>
<evidence type="ECO:0000313" key="4">
    <source>
        <dbReference type="Proteomes" id="UP000005408"/>
    </source>
</evidence>
<dbReference type="PRINTS" id="PR00453">
    <property type="entry name" value="VWFADOMAIN"/>
</dbReference>
<evidence type="ECO:0000313" key="3">
    <source>
        <dbReference type="EnsemblMetazoa" id="G23739.1:cds"/>
    </source>
</evidence>
<dbReference type="InterPro" id="IPR050525">
    <property type="entry name" value="ECM_Assembly_Org"/>
</dbReference>
<evidence type="ECO:0000256" key="1">
    <source>
        <dbReference type="SAM" id="SignalP"/>
    </source>
</evidence>
<dbReference type="InterPro" id="IPR002035">
    <property type="entry name" value="VWF_A"/>
</dbReference>
<accession>A0A8W8KJF7</accession>
<reference evidence="3" key="1">
    <citation type="submission" date="2022-08" db="UniProtKB">
        <authorList>
            <consortium name="EnsemblMetazoa"/>
        </authorList>
    </citation>
    <scope>IDENTIFICATION</scope>
    <source>
        <strain evidence="3">05x7-T-G4-1.051#20</strain>
    </source>
</reference>
<proteinExistence type="predicted"/>
<dbReference type="InterPro" id="IPR036465">
    <property type="entry name" value="vWFA_dom_sf"/>
</dbReference>